<keyword evidence="3" id="KW-0472">Membrane</keyword>
<dbReference type="PANTHER" id="PTHR33392:SF6">
    <property type="entry name" value="POLYISOPRENYL-TEICHOIC ACID--PEPTIDOGLYCAN TEICHOIC ACID TRANSFERASE TAGU"/>
    <property type="match status" value="1"/>
</dbReference>
<proteinExistence type="inferred from homology"/>
<keyword evidence="6" id="KW-1185">Reference proteome</keyword>
<reference evidence="5 6" key="1">
    <citation type="journal article" date="2021" name="ISME Commun">
        <title>Automated analysis of genomic sequences facilitates high-throughput and comprehensive description of bacteria.</title>
        <authorList>
            <person name="Hitch T.C.A."/>
        </authorList>
    </citation>
    <scope>NUCLEOTIDE SEQUENCE [LARGE SCALE GENOMIC DNA]</scope>
    <source>
        <strain evidence="5 6">Sanger_31</strain>
    </source>
</reference>
<dbReference type="InterPro" id="IPR050922">
    <property type="entry name" value="LytR/CpsA/Psr_CW_biosynth"/>
</dbReference>
<dbReference type="NCBIfam" id="TIGR00350">
    <property type="entry name" value="lytR_cpsA_psr"/>
    <property type="match status" value="1"/>
</dbReference>
<feature type="compositionally biased region" description="Low complexity" evidence="2">
    <location>
        <begin position="75"/>
        <end position="106"/>
    </location>
</feature>
<comment type="similarity">
    <text evidence="1">Belongs to the LytR/CpsA/Psr (LCP) family.</text>
</comment>
<feature type="compositionally biased region" description="Basic and acidic residues" evidence="2">
    <location>
        <begin position="15"/>
        <end position="32"/>
    </location>
</feature>
<evidence type="ECO:0000313" key="6">
    <source>
        <dbReference type="Proteomes" id="UP001208131"/>
    </source>
</evidence>
<feature type="domain" description="Cell envelope-related transcriptional attenuator" evidence="4">
    <location>
        <begin position="227"/>
        <end position="395"/>
    </location>
</feature>
<evidence type="ECO:0000256" key="2">
    <source>
        <dbReference type="SAM" id="MobiDB-lite"/>
    </source>
</evidence>
<accession>A0AAE3IGC8</accession>
<dbReference type="EMBL" id="JAOQJZ010000006">
    <property type="protein sequence ID" value="MCU6705788.1"/>
    <property type="molecule type" value="Genomic_DNA"/>
</dbReference>
<sequence length="478" mass="54267">MANKDRQQNYTNDNKPQDYYEQEYQRQLDEFNRISGAGGQRVQQIDEGVNDFDDYYDAGYPDDRTQGTAQPYGQGSRSSSDHSGSYRESTPRRQTQSRQTSRPQNRQSDRGRSGKSAKSNKTSAQRRNNDLQFGKNNKSRNGQTNKKGKNKVENKKRHPIKTFFKVLIIILLVVFILANVLIWRYIGMVNKVQRGQRTNTDASMNSSDVRNILLIGSDTRNADERGRTDSMILLSINSTTKEITMTSFMRDMYVNIKGIDADGNDIDTWSKLNAAYVYGGAELLMDTIEYNFDIAVDDYVYIDFLSFVDIVDAVGGIELDISDEEAEGMKPPMAEQNKLLGNKKGTDYLDKGGKKLHVNGNQALAYARLRYVGNADFQRTERQRTVITKIIEKAKGSDPLTIDKFAKASMSHLTTNMSQTQLFALTYKAIFSMNYEIKSMRIPDDDSYSYGTSSDGQSILEVDFEACKALLRKEIYNQ</sequence>
<keyword evidence="3" id="KW-1133">Transmembrane helix</keyword>
<feature type="region of interest" description="Disordered" evidence="2">
    <location>
        <begin position="1"/>
        <end position="154"/>
    </location>
</feature>
<name>A0AAE3IGC8_9FIRM</name>
<dbReference type="Proteomes" id="UP001208131">
    <property type="component" value="Unassembled WGS sequence"/>
</dbReference>
<dbReference type="Gene3D" id="3.40.630.190">
    <property type="entry name" value="LCP protein"/>
    <property type="match status" value="1"/>
</dbReference>
<feature type="compositionally biased region" description="Polar residues" evidence="2">
    <location>
        <begin position="116"/>
        <end position="144"/>
    </location>
</feature>
<evidence type="ECO:0000313" key="5">
    <source>
        <dbReference type="EMBL" id="MCU6705788.1"/>
    </source>
</evidence>
<dbReference type="InterPro" id="IPR004474">
    <property type="entry name" value="LytR_CpsA_psr"/>
</dbReference>
<comment type="caution">
    <text evidence="5">The sequence shown here is derived from an EMBL/GenBank/DDBJ whole genome shotgun (WGS) entry which is preliminary data.</text>
</comment>
<evidence type="ECO:0000259" key="4">
    <source>
        <dbReference type="Pfam" id="PF03816"/>
    </source>
</evidence>
<evidence type="ECO:0000256" key="1">
    <source>
        <dbReference type="ARBA" id="ARBA00006068"/>
    </source>
</evidence>
<feature type="transmembrane region" description="Helical" evidence="3">
    <location>
        <begin position="163"/>
        <end position="186"/>
    </location>
</feature>
<dbReference type="AlphaFoldDB" id="A0AAE3IGC8"/>
<dbReference type="PANTHER" id="PTHR33392">
    <property type="entry name" value="POLYISOPRENYL-TEICHOIC ACID--PEPTIDOGLYCAN TEICHOIC ACID TRANSFERASE TAGU"/>
    <property type="match status" value="1"/>
</dbReference>
<evidence type="ECO:0000256" key="3">
    <source>
        <dbReference type="SAM" id="Phobius"/>
    </source>
</evidence>
<dbReference type="RefSeq" id="WP_267301052.1">
    <property type="nucleotide sequence ID" value="NZ_JAOQJZ010000006.1"/>
</dbReference>
<dbReference type="Pfam" id="PF03816">
    <property type="entry name" value="LytR_cpsA_psr"/>
    <property type="match status" value="1"/>
</dbReference>
<protein>
    <submittedName>
        <fullName evidence="5">LCP family protein</fullName>
    </submittedName>
</protein>
<keyword evidence="3" id="KW-0812">Transmembrane</keyword>
<organism evidence="5 6">
    <name type="scientific">Hominimerdicola aceti</name>
    <dbReference type="NCBI Taxonomy" id="2981726"/>
    <lineage>
        <taxon>Bacteria</taxon>
        <taxon>Bacillati</taxon>
        <taxon>Bacillota</taxon>
        <taxon>Clostridia</taxon>
        <taxon>Eubacteriales</taxon>
        <taxon>Oscillospiraceae</taxon>
        <taxon>Hominimerdicola</taxon>
    </lineage>
</organism>
<gene>
    <name evidence="5" type="ORF">OCV57_07615</name>
</gene>